<dbReference type="NCBIfam" id="NF040692">
    <property type="entry name" value="recomb_assoc"/>
    <property type="match status" value="1"/>
</dbReference>
<name>A0ABX0L4B5_9NEIS</name>
<keyword evidence="2" id="KW-1185">Reference proteome</keyword>
<dbReference type="GO" id="GO:0016787">
    <property type="term" value="F:hydrolase activity"/>
    <property type="evidence" value="ECO:0007669"/>
    <property type="project" value="UniProtKB-KW"/>
</dbReference>
<dbReference type="EMBL" id="JAAOMA010000004">
    <property type="protein sequence ID" value="NHR04482.1"/>
    <property type="molecule type" value="Genomic_DNA"/>
</dbReference>
<dbReference type="RefSeq" id="WP_166450994.1">
    <property type="nucleotide sequence ID" value="NZ_JAAOMA010000004.1"/>
</dbReference>
<evidence type="ECO:0000313" key="2">
    <source>
        <dbReference type="Proteomes" id="UP001515641"/>
    </source>
</evidence>
<sequence>MTTPEVLLEQLKAKSNARKQRSLQVIDDICREQRERGSDDFTIATIGKLSELRSGPAHQAIRNKSGEDYRALIAAWAQHVGVPTKKPATGRVSRSCDDALLKGISDPVIRAEVGFLLAENRKLKGQIRLLQQASQHPIVIDQRTSAGISPPVEVIMGVDLTELECEAFEHAISPACLDENGWKIDQRGAVYDAVSDRRIFKNGFATGVRKVLAQAKRK</sequence>
<proteinExistence type="predicted"/>
<organism evidence="1 2">
    <name type="scientific">Chromobacterium fluminis</name>
    <dbReference type="NCBI Taxonomy" id="3044269"/>
    <lineage>
        <taxon>Bacteria</taxon>
        <taxon>Pseudomonadati</taxon>
        <taxon>Pseudomonadota</taxon>
        <taxon>Betaproteobacteria</taxon>
        <taxon>Neisseriales</taxon>
        <taxon>Chromobacteriaceae</taxon>
        <taxon>Chromobacterium</taxon>
    </lineage>
</organism>
<gene>
    <name evidence="1" type="ORF">HA052_04660</name>
</gene>
<keyword evidence="1" id="KW-0378">Hydrolase</keyword>
<dbReference type="InterPro" id="IPR048061">
    <property type="entry name" value="GmtX-like"/>
</dbReference>
<dbReference type="Proteomes" id="UP001515641">
    <property type="component" value="Unassembled WGS sequence"/>
</dbReference>
<protein>
    <submittedName>
        <fullName evidence="1">Alpha/beta hydrolase</fullName>
    </submittedName>
</protein>
<comment type="caution">
    <text evidence="1">The sequence shown here is derived from an EMBL/GenBank/DDBJ whole genome shotgun (WGS) entry which is preliminary data.</text>
</comment>
<reference evidence="1 2" key="1">
    <citation type="submission" date="2020-03" db="EMBL/GenBank/DDBJ databases">
        <title>Draft genome sequence of environmentally isolated cultures.</title>
        <authorList>
            <person name="Wilson H.S."/>
            <person name="De Leon M.E."/>
        </authorList>
    </citation>
    <scope>NUCLEOTIDE SEQUENCE [LARGE SCALE GENOMIC DNA]</scope>
    <source>
        <strain evidence="1 2">HSC-31F16</strain>
    </source>
</reference>
<evidence type="ECO:0000313" key="1">
    <source>
        <dbReference type="EMBL" id="NHR04482.1"/>
    </source>
</evidence>
<accession>A0ABX0L4B5</accession>